<dbReference type="GO" id="GO:0003700">
    <property type="term" value="F:DNA-binding transcription factor activity"/>
    <property type="evidence" value="ECO:0007669"/>
    <property type="project" value="InterPro"/>
</dbReference>
<feature type="coiled-coil region" evidence="3">
    <location>
        <begin position="156"/>
        <end position="190"/>
    </location>
</feature>
<feature type="domain" description="RNA polymerase sigma-70 region 4" evidence="5">
    <location>
        <begin position="117"/>
        <end position="155"/>
    </location>
</feature>
<dbReference type="GO" id="GO:0003899">
    <property type="term" value="F:DNA-directed RNA polymerase activity"/>
    <property type="evidence" value="ECO:0007669"/>
    <property type="project" value="InterPro"/>
</dbReference>
<evidence type="ECO:0000256" key="3">
    <source>
        <dbReference type="SAM" id="Coils"/>
    </source>
</evidence>
<keyword evidence="6" id="KW-0804">Transcription</keyword>
<dbReference type="SUPFAM" id="SSF88659">
    <property type="entry name" value="Sigma3 and sigma4 domains of RNA polymerase sigma factors"/>
    <property type="match status" value="1"/>
</dbReference>
<dbReference type="InterPro" id="IPR036388">
    <property type="entry name" value="WH-like_DNA-bd_sf"/>
</dbReference>
<keyword evidence="6" id="KW-0240">DNA-directed RNA polymerase</keyword>
<evidence type="ECO:0000259" key="5">
    <source>
        <dbReference type="Pfam" id="PF04545"/>
    </source>
</evidence>
<reference evidence="6" key="1">
    <citation type="journal article" date="2021" name="Proc. Natl. Acad. Sci. U.S.A.">
        <title>A Catalog of Tens of Thousands of Viruses from Human Metagenomes Reveals Hidden Associations with Chronic Diseases.</title>
        <authorList>
            <person name="Tisza M.J."/>
            <person name="Buck C.B."/>
        </authorList>
    </citation>
    <scope>NUCLEOTIDE SEQUENCE</scope>
    <source>
        <strain evidence="6">Ctprd3</strain>
    </source>
</reference>
<dbReference type="GO" id="GO:0030430">
    <property type="term" value="C:host cell cytoplasm"/>
    <property type="evidence" value="ECO:0007669"/>
    <property type="project" value="UniProtKB-SubCell"/>
</dbReference>
<dbReference type="InterPro" id="IPR009061">
    <property type="entry name" value="DNA-bd_dom_put_sf"/>
</dbReference>
<evidence type="ECO:0000259" key="4">
    <source>
        <dbReference type="Pfam" id="PF03118"/>
    </source>
</evidence>
<dbReference type="GO" id="GO:0003677">
    <property type="term" value="F:DNA binding"/>
    <property type="evidence" value="ECO:0007669"/>
    <property type="project" value="InterPro"/>
</dbReference>
<dbReference type="GO" id="GO:0006352">
    <property type="term" value="P:DNA-templated transcription initiation"/>
    <property type="evidence" value="ECO:0007669"/>
    <property type="project" value="InterPro"/>
</dbReference>
<dbReference type="InterPro" id="IPR011260">
    <property type="entry name" value="RNAP_asu_C"/>
</dbReference>
<proteinExistence type="predicted"/>
<feature type="domain" description="RNA polymerase alpha subunit C-terminal" evidence="4">
    <location>
        <begin position="204"/>
        <end position="256"/>
    </location>
</feature>
<dbReference type="SUPFAM" id="SSF47789">
    <property type="entry name" value="C-terminal domain of RNA polymerase alpha subunit"/>
    <property type="match status" value="1"/>
</dbReference>
<sequence>MERMTRNDAAAFLGVDPQTITNWVNKGLLGGYNDKSSKRFWVNADDVKKYSEKYKMLSVSEDLLDREQKELLASERKVNAKIQMLMHDALNISSFSYEKIGSSLCTLLELTSQGGMREKKIMQAFFNGDRISNIAEEFELSRERVRQIVIKAVRKFNYAIEELADLKQENNSLKEEIKNVKMRLIMQEGEKEEELSEDVPPSVFSIRLVNCNLPVRVLNVTKAADIDTIGDLVQYSKFDMVKFRNFGKKSLMQLDEFIHEMGLEWGMDKAKIYARGIQRMKDDTYIEELFRMYLADITSEIEKKYNLSPAEAMKKAYSEMKRYVGFKEKNNE</sequence>
<evidence type="ECO:0000313" key="6">
    <source>
        <dbReference type="EMBL" id="DAF60092.1"/>
    </source>
</evidence>
<dbReference type="InterPro" id="IPR007630">
    <property type="entry name" value="RNA_pol_sigma70_r4"/>
</dbReference>
<dbReference type="SUPFAM" id="SSF46955">
    <property type="entry name" value="Putative DNA-binding domain"/>
    <property type="match status" value="1"/>
</dbReference>
<evidence type="ECO:0000256" key="2">
    <source>
        <dbReference type="ARBA" id="ARBA00023200"/>
    </source>
</evidence>
<dbReference type="Gene3D" id="1.10.150.20">
    <property type="entry name" value="5' to 3' exonuclease, C-terminal subdomain"/>
    <property type="match status" value="1"/>
</dbReference>
<keyword evidence="3" id="KW-0175">Coiled coil</keyword>
<dbReference type="GO" id="GO:0000428">
    <property type="term" value="C:DNA-directed RNA polymerase complex"/>
    <property type="evidence" value="ECO:0007669"/>
    <property type="project" value="UniProtKB-KW"/>
</dbReference>
<keyword evidence="2" id="KW-1035">Host cytoplasm</keyword>
<dbReference type="EMBL" id="BK032783">
    <property type="protein sequence ID" value="DAF60092.1"/>
    <property type="molecule type" value="Genomic_DNA"/>
</dbReference>
<name>A0A8S5T9U3_9CAUD</name>
<dbReference type="InterPro" id="IPR013324">
    <property type="entry name" value="RNA_pol_sigma_r3/r4-like"/>
</dbReference>
<comment type="subcellular location">
    <subcellularLocation>
        <location evidence="1">Host cytoplasm</location>
    </subcellularLocation>
</comment>
<dbReference type="Gene3D" id="1.10.10.10">
    <property type="entry name" value="Winged helix-like DNA-binding domain superfamily/Winged helix DNA-binding domain"/>
    <property type="match status" value="1"/>
</dbReference>
<dbReference type="Pfam" id="PF03118">
    <property type="entry name" value="RNA_pol_A_CTD"/>
    <property type="match status" value="1"/>
</dbReference>
<protein>
    <submittedName>
        <fullName evidence="6">DNA-directed RNA polymerase subunit alpha</fullName>
    </submittedName>
</protein>
<organism evidence="6">
    <name type="scientific">Siphoviridae sp. ctprd3</name>
    <dbReference type="NCBI Taxonomy" id="2827943"/>
    <lineage>
        <taxon>Viruses</taxon>
        <taxon>Duplodnaviria</taxon>
        <taxon>Heunggongvirae</taxon>
        <taxon>Uroviricota</taxon>
        <taxon>Caudoviricetes</taxon>
    </lineage>
</organism>
<evidence type="ECO:0000256" key="1">
    <source>
        <dbReference type="ARBA" id="ARBA00004192"/>
    </source>
</evidence>
<dbReference type="Pfam" id="PF04545">
    <property type="entry name" value="Sigma70_r4"/>
    <property type="match status" value="1"/>
</dbReference>
<accession>A0A8S5T9U3</accession>